<evidence type="ECO:0000259" key="2">
    <source>
        <dbReference type="Pfam" id="PF14326"/>
    </source>
</evidence>
<evidence type="ECO:0000313" key="4">
    <source>
        <dbReference type="Proteomes" id="UP000632222"/>
    </source>
</evidence>
<reference evidence="4" key="1">
    <citation type="journal article" date="2019" name="Int. J. Syst. Evol. Microbiol.">
        <title>The Global Catalogue of Microorganisms (GCM) 10K type strain sequencing project: providing services to taxonomists for standard genome sequencing and annotation.</title>
        <authorList>
            <consortium name="The Broad Institute Genomics Platform"/>
            <consortium name="The Broad Institute Genome Sequencing Center for Infectious Disease"/>
            <person name="Wu L."/>
            <person name="Ma J."/>
        </authorList>
    </citation>
    <scope>NUCLEOTIDE SEQUENCE [LARGE SCALE GENOMIC DNA]</scope>
    <source>
        <strain evidence="4">JCM 14370</strain>
    </source>
</reference>
<dbReference type="EMBL" id="BMOD01000003">
    <property type="protein sequence ID" value="GGJ26983.1"/>
    <property type="molecule type" value="Genomic_DNA"/>
</dbReference>
<name>A0ABQ2CXW0_9DEIO</name>
<keyword evidence="4" id="KW-1185">Reference proteome</keyword>
<proteinExistence type="predicted"/>
<dbReference type="InterPro" id="IPR025493">
    <property type="entry name" value="DUF4384"/>
</dbReference>
<protein>
    <recommendedName>
        <fullName evidence="2">DUF4384 domain-containing protein</fullName>
    </recommendedName>
</protein>
<gene>
    <name evidence="3" type="ORF">GCM10008938_11370</name>
</gene>
<evidence type="ECO:0000256" key="1">
    <source>
        <dbReference type="SAM" id="SignalP"/>
    </source>
</evidence>
<sequence>MFSLLTLSSTLPAQAAPSVTSQGVIVNPYYTDLQAHLWLDRAGNTPDYASGEEIQFFTQVNEDAYVYLFNLDAYGRVDLILPNRFSAGAHFVQAGDQVAFPDQNDGFAFEVAPPRGLNQIILLASKTPLDLDRVADFRFGNTYRTSFADSPDEFVDKMSVVLSDVWDEDWVTDTVYYNIY</sequence>
<accession>A0ABQ2CXW0</accession>
<comment type="caution">
    <text evidence="3">The sequence shown here is derived from an EMBL/GenBank/DDBJ whole genome shotgun (WGS) entry which is preliminary data.</text>
</comment>
<dbReference type="Pfam" id="PF14326">
    <property type="entry name" value="DUF4384"/>
    <property type="match status" value="1"/>
</dbReference>
<feature type="chain" id="PRO_5045983453" description="DUF4384 domain-containing protein" evidence="1">
    <location>
        <begin position="16"/>
        <end position="180"/>
    </location>
</feature>
<organism evidence="3 4">
    <name type="scientific">Deinococcus roseus</name>
    <dbReference type="NCBI Taxonomy" id="392414"/>
    <lineage>
        <taxon>Bacteria</taxon>
        <taxon>Thermotogati</taxon>
        <taxon>Deinococcota</taxon>
        <taxon>Deinococci</taxon>
        <taxon>Deinococcales</taxon>
        <taxon>Deinococcaceae</taxon>
        <taxon>Deinococcus</taxon>
    </lineage>
</organism>
<evidence type="ECO:0000313" key="3">
    <source>
        <dbReference type="EMBL" id="GGJ26983.1"/>
    </source>
</evidence>
<dbReference type="PANTHER" id="PTHR36194:SF1">
    <property type="entry name" value="S-LAYER-LIKE PROTEIN"/>
    <property type="match status" value="1"/>
</dbReference>
<feature type="signal peptide" evidence="1">
    <location>
        <begin position="1"/>
        <end position="15"/>
    </location>
</feature>
<dbReference type="PANTHER" id="PTHR36194">
    <property type="entry name" value="S-LAYER-LIKE PROTEIN"/>
    <property type="match status" value="1"/>
</dbReference>
<keyword evidence="1" id="KW-0732">Signal</keyword>
<feature type="domain" description="DUF4384" evidence="2">
    <location>
        <begin position="48"/>
        <end position="128"/>
    </location>
</feature>
<dbReference type="Proteomes" id="UP000632222">
    <property type="component" value="Unassembled WGS sequence"/>
</dbReference>